<dbReference type="AlphaFoldDB" id="A0A9P8NTM3"/>
<comment type="caution">
    <text evidence="1">The sequence shown here is derived from an EMBL/GenBank/DDBJ whole genome shotgun (WGS) entry which is preliminary data.</text>
</comment>
<evidence type="ECO:0000313" key="2">
    <source>
        <dbReference type="Proteomes" id="UP000788993"/>
    </source>
</evidence>
<reference evidence="1" key="2">
    <citation type="submission" date="2021-01" db="EMBL/GenBank/DDBJ databases">
        <authorList>
            <person name="Schikora-Tamarit M.A."/>
        </authorList>
    </citation>
    <scope>NUCLEOTIDE SEQUENCE</scope>
    <source>
        <strain evidence="1">NCAIM Y.01608</strain>
    </source>
</reference>
<proteinExistence type="predicted"/>
<sequence>MSSRTTKRPHPPKRSLWQRYQALPFKWKVYLGVSTFVTAFIADSIGTPDIPLTSLKPPFQGRNELKELGRVAVDSPRVNKLRCQTSGKDGPQIRSRHSLEDGLDADLLEQQMRESVGKDIVSELLVVVPQFLGRGQLVGQLVNSHGKLVAEDAERLACLLLQRPQKFEFIACVANHDLLNLLHVLHVELRNFIGGRVHTHVFEEPFVIKREGGQNLQRARSHSTLVGRGVLKHNSTSFFQHQLRWLRNEQVRSFNNERNDTLAGLFVDQTVYIVGIQGVRTASARNKQLDEVVWKVLLQRQMEVVPESQPAGNNTAVWKLDISVIDQNQIALRSKLGFVKVLVALALVSQSQQLLLVQSVLVHDHSKAVNNSNVLFFSGQLDFVRA</sequence>
<keyword evidence="2" id="KW-1185">Reference proteome</keyword>
<name>A0A9P8NTM3_9ASCO</name>
<accession>A0A9P8NTM3</accession>
<dbReference type="EMBL" id="JAEUBD010001540">
    <property type="protein sequence ID" value="KAH3659320.1"/>
    <property type="molecule type" value="Genomic_DNA"/>
</dbReference>
<evidence type="ECO:0000313" key="1">
    <source>
        <dbReference type="EMBL" id="KAH3659320.1"/>
    </source>
</evidence>
<reference evidence="1" key="1">
    <citation type="journal article" date="2021" name="Open Biol.">
        <title>Shared evolutionary footprints suggest mitochondrial oxidative damage underlies multiple complex I losses in fungi.</title>
        <authorList>
            <person name="Schikora-Tamarit M.A."/>
            <person name="Marcet-Houben M."/>
            <person name="Nosek J."/>
            <person name="Gabaldon T."/>
        </authorList>
    </citation>
    <scope>NUCLEOTIDE SEQUENCE</scope>
    <source>
        <strain evidence="1">NCAIM Y.01608</strain>
    </source>
</reference>
<gene>
    <name evidence="1" type="ORF">OGATHE_006204</name>
</gene>
<organism evidence="1 2">
    <name type="scientific">Ogataea polymorpha</name>
    <dbReference type="NCBI Taxonomy" id="460523"/>
    <lineage>
        <taxon>Eukaryota</taxon>
        <taxon>Fungi</taxon>
        <taxon>Dikarya</taxon>
        <taxon>Ascomycota</taxon>
        <taxon>Saccharomycotina</taxon>
        <taxon>Pichiomycetes</taxon>
        <taxon>Pichiales</taxon>
        <taxon>Pichiaceae</taxon>
        <taxon>Ogataea</taxon>
    </lineage>
</organism>
<dbReference type="Proteomes" id="UP000788993">
    <property type="component" value="Unassembled WGS sequence"/>
</dbReference>
<protein>
    <submittedName>
        <fullName evidence="1">Uncharacterized protein</fullName>
    </submittedName>
</protein>